<evidence type="ECO:0000313" key="4">
    <source>
        <dbReference type="Proteomes" id="UP000094065"/>
    </source>
</evidence>
<dbReference type="FunFam" id="3.40.1390.30:FF:000001">
    <property type="entry name" value="GTP cyclohydrolase 1 type 2"/>
    <property type="match status" value="1"/>
</dbReference>
<dbReference type="GO" id="GO:0046872">
    <property type="term" value="F:metal ion binding"/>
    <property type="evidence" value="ECO:0007669"/>
    <property type="project" value="UniProtKB-KW"/>
</dbReference>
<comment type="similarity">
    <text evidence="1">Belongs to the GTP cyclohydrolase I type 2/NIF3 family.</text>
</comment>
<gene>
    <name evidence="3" type="ORF">L202_02861</name>
</gene>
<keyword evidence="2" id="KW-0479">Metal-binding</keyword>
<evidence type="ECO:0000256" key="1">
    <source>
        <dbReference type="ARBA" id="ARBA00006964"/>
    </source>
</evidence>
<dbReference type="OrthoDB" id="3345469at2759"/>
<protein>
    <recommendedName>
        <fullName evidence="5">YbgI/family dinuclear metal center protein</fullName>
    </recommendedName>
</protein>
<evidence type="ECO:0008006" key="5">
    <source>
        <dbReference type="Google" id="ProtNLM"/>
    </source>
</evidence>
<dbReference type="SUPFAM" id="SSF102705">
    <property type="entry name" value="NIF3 (NGG1p interacting factor 3)-like"/>
    <property type="match status" value="1"/>
</dbReference>
<dbReference type="GeneID" id="30154170"/>
<dbReference type="Gene3D" id="3.40.1390.30">
    <property type="entry name" value="NIF3 (NGG1p interacting factor 3)-like"/>
    <property type="match status" value="1"/>
</dbReference>
<dbReference type="GO" id="GO:0005739">
    <property type="term" value="C:mitochondrion"/>
    <property type="evidence" value="ECO:0007669"/>
    <property type="project" value="TreeGrafter"/>
</dbReference>
<accession>A0A1E3HWN2</accession>
<organism evidence="3 4">
    <name type="scientific">Cryptococcus amylolentus CBS 6039</name>
    <dbReference type="NCBI Taxonomy" id="1295533"/>
    <lineage>
        <taxon>Eukaryota</taxon>
        <taxon>Fungi</taxon>
        <taxon>Dikarya</taxon>
        <taxon>Basidiomycota</taxon>
        <taxon>Agaricomycotina</taxon>
        <taxon>Tremellomycetes</taxon>
        <taxon>Tremellales</taxon>
        <taxon>Cryptococcaceae</taxon>
        <taxon>Cryptococcus</taxon>
    </lineage>
</organism>
<evidence type="ECO:0000256" key="2">
    <source>
        <dbReference type="PIRSR" id="PIRSR602678-1"/>
    </source>
</evidence>
<dbReference type="AlphaFoldDB" id="A0A1E3HWN2"/>
<dbReference type="InterPro" id="IPR036069">
    <property type="entry name" value="DUF34/NIF3_sf"/>
</dbReference>
<dbReference type="EMBL" id="AWGJ01000004">
    <property type="protein sequence ID" value="ODN80689.1"/>
    <property type="molecule type" value="Genomic_DNA"/>
</dbReference>
<dbReference type="RefSeq" id="XP_018995255.1">
    <property type="nucleotide sequence ID" value="XM_019136586.1"/>
</dbReference>
<feature type="binding site" evidence="2">
    <location>
        <position position="79"/>
    </location>
    <ligand>
        <name>a divalent metal cation</name>
        <dbReference type="ChEBI" id="CHEBI:60240"/>
        <label>1</label>
    </ligand>
</feature>
<dbReference type="Proteomes" id="UP000094065">
    <property type="component" value="Unassembled WGS sequence"/>
</dbReference>
<dbReference type="InterPro" id="IPR002678">
    <property type="entry name" value="DUF34/NIF3"/>
</dbReference>
<keyword evidence="4" id="KW-1185">Reference proteome</keyword>
<dbReference type="Pfam" id="PF01784">
    <property type="entry name" value="DUF34_NIF3"/>
    <property type="match status" value="2"/>
</dbReference>
<reference evidence="3 4" key="1">
    <citation type="submission" date="2016-06" db="EMBL/GenBank/DDBJ databases">
        <title>Evolution of pathogenesis and genome organization in the Tremellales.</title>
        <authorList>
            <person name="Cuomo C."/>
            <person name="Litvintseva A."/>
            <person name="Heitman J."/>
            <person name="Chen Y."/>
            <person name="Sun S."/>
            <person name="Springer D."/>
            <person name="Dromer F."/>
            <person name="Young S."/>
            <person name="Zeng Q."/>
            <person name="Chapman S."/>
            <person name="Gujja S."/>
            <person name="Saif S."/>
            <person name="Birren B."/>
        </authorList>
    </citation>
    <scope>NUCLEOTIDE SEQUENCE [LARGE SCALE GENOMIC DNA]</scope>
    <source>
        <strain evidence="3 4">CBS 6039</strain>
    </source>
</reference>
<dbReference type="STRING" id="1295533.A0A1E3HWN2"/>
<sequence>MGGMTPAVNQLALIKRVWERIAPLQLAERAWDNVHTDRLKEAPYPNSANRQVLLTIDLTASVCAEALALPSLSVIIAYHPPIFRGLKSVTLSDPIQASLLKLLQPFLPLSSSHRAITPTASPPEGFEGAGMGGYAELSSPLDVREAVRMVKSHLGLKYVQLAEPAVVQPVTSLAVCAGSGGSVFKGVDAKLLITGEMSHHEVLAYVASGTSVILTNHTNTERGYLSAVLKPWLQDELDKEAASDEDASSGAKWEVLVSKADADPLRVV</sequence>
<dbReference type="PANTHER" id="PTHR13799">
    <property type="entry name" value="NGG1 INTERACTING FACTOR 3"/>
    <property type="match status" value="1"/>
</dbReference>
<comment type="caution">
    <text evidence="3">The sequence shown here is derived from an EMBL/GenBank/DDBJ whole genome shotgun (WGS) entry which is preliminary data.</text>
</comment>
<evidence type="ECO:0000313" key="3">
    <source>
        <dbReference type="EMBL" id="ODN80689.1"/>
    </source>
</evidence>
<feature type="binding site" evidence="2">
    <location>
        <position position="217"/>
    </location>
    <ligand>
        <name>a divalent metal cation</name>
        <dbReference type="ChEBI" id="CHEBI:60240"/>
        <label>1</label>
    </ligand>
</feature>
<name>A0A1E3HWN2_9TREE</name>
<feature type="binding site" evidence="2">
    <location>
        <position position="221"/>
    </location>
    <ligand>
        <name>a divalent metal cation</name>
        <dbReference type="ChEBI" id="CHEBI:60240"/>
        <label>1</label>
    </ligand>
</feature>
<proteinExistence type="inferred from homology"/>
<dbReference type="PANTHER" id="PTHR13799:SF13">
    <property type="entry name" value="NIF3-LIKE PROTEIN 1"/>
    <property type="match status" value="1"/>
</dbReference>